<gene>
    <name evidence="1" type="ORF">SAMN06265355_103421</name>
</gene>
<proteinExistence type="predicted"/>
<dbReference type="EMBL" id="FZNP01000003">
    <property type="protein sequence ID" value="SNR51101.1"/>
    <property type="molecule type" value="Genomic_DNA"/>
</dbReference>
<protein>
    <submittedName>
        <fullName evidence="1">Uncharacterized protein</fullName>
    </submittedName>
</protein>
<keyword evidence="2" id="KW-1185">Reference proteome</keyword>
<name>A0A238WXN0_9ACTN</name>
<evidence type="ECO:0000313" key="1">
    <source>
        <dbReference type="EMBL" id="SNR51101.1"/>
    </source>
</evidence>
<sequence length="251" mass="26892">MVPVVVHARAGVQPCGVEDLSGPGGGTLDRDTLVAAGQALTWRSVFTSGALTAIPLTAASAVIIGHDAETPPELWHDRFTRGIAHRMAGELTIASVTAGLLGETGIGNRDEDAKLLGSAIDGLARLLTDLEEARSPGEKADRIVADTVRTHSALLGVLAHQQVSAREQADFTVHTVRSVARYLTRSDLEPMRARIGLPWPARVTSGVGDHLGLARWRATMQSDGDQMWCRLEAQNVLVTELWLRNPPEPPE</sequence>
<accession>A0A238WXN0</accession>
<dbReference type="OrthoDB" id="3464025at2"/>
<reference evidence="2" key="1">
    <citation type="submission" date="2017-06" db="EMBL/GenBank/DDBJ databases">
        <authorList>
            <person name="Varghese N."/>
            <person name="Submissions S."/>
        </authorList>
    </citation>
    <scope>NUCLEOTIDE SEQUENCE [LARGE SCALE GENOMIC DNA]</scope>
    <source>
        <strain evidence="2">DSM 44485</strain>
    </source>
</reference>
<dbReference type="AlphaFoldDB" id="A0A238WXN0"/>
<evidence type="ECO:0000313" key="2">
    <source>
        <dbReference type="Proteomes" id="UP000198420"/>
    </source>
</evidence>
<organism evidence="1 2">
    <name type="scientific">Actinomadura mexicana</name>
    <dbReference type="NCBI Taxonomy" id="134959"/>
    <lineage>
        <taxon>Bacteria</taxon>
        <taxon>Bacillati</taxon>
        <taxon>Actinomycetota</taxon>
        <taxon>Actinomycetes</taxon>
        <taxon>Streptosporangiales</taxon>
        <taxon>Thermomonosporaceae</taxon>
        <taxon>Actinomadura</taxon>
    </lineage>
</organism>
<dbReference type="Proteomes" id="UP000198420">
    <property type="component" value="Unassembled WGS sequence"/>
</dbReference>
<dbReference type="RefSeq" id="WP_143227006.1">
    <property type="nucleotide sequence ID" value="NZ_FZNP01000003.1"/>
</dbReference>